<proteinExistence type="predicted"/>
<organism evidence="5 6">
    <name type="scientific">Kibdelosporangium persicum</name>
    <dbReference type="NCBI Taxonomy" id="2698649"/>
    <lineage>
        <taxon>Bacteria</taxon>
        <taxon>Bacillati</taxon>
        <taxon>Actinomycetota</taxon>
        <taxon>Actinomycetes</taxon>
        <taxon>Pseudonocardiales</taxon>
        <taxon>Pseudonocardiaceae</taxon>
        <taxon>Kibdelosporangium</taxon>
    </lineage>
</organism>
<dbReference type="PANTHER" id="PTHR46796">
    <property type="entry name" value="HTH-TYPE TRANSCRIPTIONAL ACTIVATOR RHAS-RELATED"/>
    <property type="match status" value="1"/>
</dbReference>
<dbReference type="SUPFAM" id="SSF46689">
    <property type="entry name" value="Homeodomain-like"/>
    <property type="match status" value="2"/>
</dbReference>
<sequence>MAIAHRPHTRLGIVGRMARDPGGRYLQRREYTWPGLGLELAKWRSGPRTEGLCYDEDDHLLLVTLGGRTEHTEARIEDGQRYVGADFPGAVSFIPSRRRREARHGAGELDYVTIRLAAPENGVDYEGFTNRPDPLIRQLAVALREEARGGLTAGRLFVDAVATTLALHLLRRYSDRAPVIPSRPAGLTGTRLRQVVEYIAAHLDDDLRLDRLAGLAGMDRYHFSRAFKQATGLPPHRYVIERRVTRAMDLLTGSDMLIADIAHQVGMSSQSHLTTVFRKHVGDTPYAYRKAHRHR</sequence>
<protein>
    <submittedName>
        <fullName evidence="5">AraC family transcriptional regulator</fullName>
    </submittedName>
</protein>
<dbReference type="Gene3D" id="1.10.10.60">
    <property type="entry name" value="Homeodomain-like"/>
    <property type="match status" value="2"/>
</dbReference>
<dbReference type="PROSITE" id="PS01124">
    <property type="entry name" value="HTH_ARAC_FAMILY_2"/>
    <property type="match status" value="1"/>
</dbReference>
<evidence type="ECO:0000259" key="4">
    <source>
        <dbReference type="PROSITE" id="PS01124"/>
    </source>
</evidence>
<dbReference type="PANTHER" id="PTHR46796:SF6">
    <property type="entry name" value="ARAC SUBFAMILY"/>
    <property type="match status" value="1"/>
</dbReference>
<keyword evidence="1" id="KW-0805">Transcription regulation</keyword>
<dbReference type="InterPro" id="IPR009057">
    <property type="entry name" value="Homeodomain-like_sf"/>
</dbReference>
<evidence type="ECO:0000313" key="5">
    <source>
        <dbReference type="EMBL" id="NRN69642.1"/>
    </source>
</evidence>
<dbReference type="InterPro" id="IPR018062">
    <property type="entry name" value="HTH_AraC-typ_CS"/>
</dbReference>
<name>A0ABX2FE49_9PSEU</name>
<dbReference type="Pfam" id="PF12833">
    <property type="entry name" value="HTH_18"/>
    <property type="match status" value="1"/>
</dbReference>
<evidence type="ECO:0000256" key="3">
    <source>
        <dbReference type="ARBA" id="ARBA00023163"/>
    </source>
</evidence>
<comment type="caution">
    <text evidence="5">The sequence shown here is derived from an EMBL/GenBank/DDBJ whole genome shotgun (WGS) entry which is preliminary data.</text>
</comment>
<evidence type="ECO:0000313" key="6">
    <source>
        <dbReference type="Proteomes" id="UP000763557"/>
    </source>
</evidence>
<dbReference type="PROSITE" id="PS00041">
    <property type="entry name" value="HTH_ARAC_FAMILY_1"/>
    <property type="match status" value="1"/>
</dbReference>
<keyword evidence="3" id="KW-0804">Transcription</keyword>
<dbReference type="SMART" id="SM00342">
    <property type="entry name" value="HTH_ARAC"/>
    <property type="match status" value="1"/>
</dbReference>
<gene>
    <name evidence="5" type="ORF">GC106_68990</name>
</gene>
<dbReference type="Proteomes" id="UP000763557">
    <property type="component" value="Unassembled WGS sequence"/>
</dbReference>
<evidence type="ECO:0000256" key="1">
    <source>
        <dbReference type="ARBA" id="ARBA00023015"/>
    </source>
</evidence>
<keyword evidence="2" id="KW-0238">DNA-binding</keyword>
<accession>A0ABX2FE49</accession>
<keyword evidence="6" id="KW-1185">Reference proteome</keyword>
<reference evidence="5 6" key="1">
    <citation type="submission" date="2020-01" db="EMBL/GenBank/DDBJ databases">
        <title>Kibdelosporangium persica a novel Actinomycetes from a hot desert in Iran.</title>
        <authorList>
            <person name="Safaei N."/>
            <person name="Zaburannyi N."/>
            <person name="Mueller R."/>
            <person name="Wink J."/>
        </authorList>
    </citation>
    <scope>NUCLEOTIDE SEQUENCE [LARGE SCALE GENOMIC DNA]</scope>
    <source>
        <strain evidence="5 6">4NS15</strain>
    </source>
</reference>
<feature type="domain" description="HTH araC/xylS-type" evidence="4">
    <location>
        <begin position="193"/>
        <end position="291"/>
    </location>
</feature>
<dbReference type="EMBL" id="JAAATY010000029">
    <property type="protein sequence ID" value="NRN69642.1"/>
    <property type="molecule type" value="Genomic_DNA"/>
</dbReference>
<dbReference type="InterPro" id="IPR018060">
    <property type="entry name" value="HTH_AraC"/>
</dbReference>
<dbReference type="InterPro" id="IPR050204">
    <property type="entry name" value="AraC_XylS_family_regulators"/>
</dbReference>
<evidence type="ECO:0000256" key="2">
    <source>
        <dbReference type="ARBA" id="ARBA00023125"/>
    </source>
</evidence>